<feature type="region of interest" description="Disordered" evidence="1">
    <location>
        <begin position="75"/>
        <end position="94"/>
    </location>
</feature>
<name>A0A5C3N7M5_9AGAM</name>
<organism evidence="2 3">
    <name type="scientific">Heliocybe sulcata</name>
    <dbReference type="NCBI Taxonomy" id="5364"/>
    <lineage>
        <taxon>Eukaryota</taxon>
        <taxon>Fungi</taxon>
        <taxon>Dikarya</taxon>
        <taxon>Basidiomycota</taxon>
        <taxon>Agaricomycotina</taxon>
        <taxon>Agaricomycetes</taxon>
        <taxon>Gloeophyllales</taxon>
        <taxon>Gloeophyllaceae</taxon>
        <taxon>Heliocybe</taxon>
    </lineage>
</organism>
<keyword evidence="3" id="KW-1185">Reference proteome</keyword>
<gene>
    <name evidence="2" type="ORF">OE88DRAFT_1656885</name>
</gene>
<evidence type="ECO:0000256" key="1">
    <source>
        <dbReference type="SAM" id="MobiDB-lite"/>
    </source>
</evidence>
<dbReference type="EMBL" id="ML213508">
    <property type="protein sequence ID" value="TFK53065.1"/>
    <property type="molecule type" value="Genomic_DNA"/>
</dbReference>
<dbReference type="AlphaFoldDB" id="A0A5C3N7M5"/>
<accession>A0A5C3N7M5</accession>
<evidence type="ECO:0000313" key="3">
    <source>
        <dbReference type="Proteomes" id="UP000305948"/>
    </source>
</evidence>
<reference evidence="2 3" key="1">
    <citation type="journal article" date="2019" name="Nat. Ecol. Evol.">
        <title>Megaphylogeny resolves global patterns of mushroom evolution.</title>
        <authorList>
            <person name="Varga T."/>
            <person name="Krizsan K."/>
            <person name="Foldi C."/>
            <person name="Dima B."/>
            <person name="Sanchez-Garcia M."/>
            <person name="Sanchez-Ramirez S."/>
            <person name="Szollosi G.J."/>
            <person name="Szarkandi J.G."/>
            <person name="Papp V."/>
            <person name="Albert L."/>
            <person name="Andreopoulos W."/>
            <person name="Angelini C."/>
            <person name="Antonin V."/>
            <person name="Barry K.W."/>
            <person name="Bougher N.L."/>
            <person name="Buchanan P."/>
            <person name="Buyck B."/>
            <person name="Bense V."/>
            <person name="Catcheside P."/>
            <person name="Chovatia M."/>
            <person name="Cooper J."/>
            <person name="Damon W."/>
            <person name="Desjardin D."/>
            <person name="Finy P."/>
            <person name="Geml J."/>
            <person name="Haridas S."/>
            <person name="Hughes K."/>
            <person name="Justo A."/>
            <person name="Karasinski D."/>
            <person name="Kautmanova I."/>
            <person name="Kiss B."/>
            <person name="Kocsube S."/>
            <person name="Kotiranta H."/>
            <person name="LaButti K.M."/>
            <person name="Lechner B.E."/>
            <person name="Liimatainen K."/>
            <person name="Lipzen A."/>
            <person name="Lukacs Z."/>
            <person name="Mihaltcheva S."/>
            <person name="Morgado L.N."/>
            <person name="Niskanen T."/>
            <person name="Noordeloos M.E."/>
            <person name="Ohm R.A."/>
            <person name="Ortiz-Santana B."/>
            <person name="Ovrebo C."/>
            <person name="Racz N."/>
            <person name="Riley R."/>
            <person name="Savchenko A."/>
            <person name="Shiryaev A."/>
            <person name="Soop K."/>
            <person name="Spirin V."/>
            <person name="Szebenyi C."/>
            <person name="Tomsovsky M."/>
            <person name="Tulloss R.E."/>
            <person name="Uehling J."/>
            <person name="Grigoriev I.V."/>
            <person name="Vagvolgyi C."/>
            <person name="Papp T."/>
            <person name="Martin F.M."/>
            <person name="Miettinen O."/>
            <person name="Hibbett D.S."/>
            <person name="Nagy L.G."/>
        </authorList>
    </citation>
    <scope>NUCLEOTIDE SEQUENCE [LARGE SCALE GENOMIC DNA]</scope>
    <source>
        <strain evidence="2 3">OMC1185</strain>
    </source>
</reference>
<proteinExistence type="predicted"/>
<evidence type="ECO:0000313" key="2">
    <source>
        <dbReference type="EMBL" id="TFK53065.1"/>
    </source>
</evidence>
<dbReference type="Proteomes" id="UP000305948">
    <property type="component" value="Unassembled WGS sequence"/>
</dbReference>
<sequence>MSEVYIVLGPQSAAGHRMEVIGLQTAGANHTLFLYESGGGRIAHRNSECVSERKGVSSSAPWRIGEQFRMTVERNPVDHTRAVNPDPSPYFFNP</sequence>
<protein>
    <submittedName>
        <fullName evidence="2">Uncharacterized protein</fullName>
    </submittedName>
</protein>